<keyword evidence="3" id="KW-0274">FAD</keyword>
<dbReference type="EMBL" id="QHCS01000002">
    <property type="protein sequence ID" value="RHX85890.1"/>
    <property type="molecule type" value="Genomic_DNA"/>
</dbReference>
<keyword evidence="4" id="KW-0521">NADP</keyword>
<dbReference type="GO" id="GO:0050661">
    <property type="term" value="F:NADP binding"/>
    <property type="evidence" value="ECO:0007669"/>
    <property type="project" value="InterPro"/>
</dbReference>
<dbReference type="SUPFAM" id="SSF51905">
    <property type="entry name" value="FAD/NAD(P)-binding domain"/>
    <property type="match status" value="2"/>
</dbReference>
<sequence>MNQPNIKKGKIKDCSKYVCIVGAGPAGLSLSRSLKHKGILHHVLERHSDVGGIWDIENLGSPMYESAHFISSKYLSGYADFPMPEDYPDYPSRKQILEYHRSFARAYDLYREIQFRTQVKNIEKQGDLWLVELENGEARYYESVVCANGITWSPSYPNFPGRETFSGEILHSKEYRDPSIFKGKRVLIVGAGNSGCDIACDAGPTADSTFISVRRGYHFIPKHIFGIPADVFGDGAHWIPNWFSQWFLGWMLRLIVGDLTKVGLPAPDHKLFETHPIINDQLLHYLRHGDVRAKCDISRLNHDFVEFNDGSRERIDLIVFATGYNWSIPYMDEKYFEWKNGRPDLYLTLFNRRFENLYALGFMETDGGAYKMFDEMANLISSYIEAKRKGQASSIRFRNLIENDRPKLNGGILYLNTGRHSVYVNQVAYRNYRRKLQIQMGWPELIPGQFKPLSKLSEIETVSAEKEKS</sequence>
<dbReference type="InterPro" id="IPR050346">
    <property type="entry name" value="FMO-like"/>
</dbReference>
<dbReference type="InterPro" id="IPR036188">
    <property type="entry name" value="FAD/NAD-bd_sf"/>
</dbReference>
<comment type="caution">
    <text evidence="6">The sequence shown here is derived from an EMBL/GenBank/DDBJ whole genome shotgun (WGS) entry which is preliminary data.</text>
</comment>
<name>A0A8B3CNW5_9LEPT</name>
<organism evidence="6 7">
    <name type="scientific">Leptospira stimsonii</name>
    <dbReference type="NCBI Taxonomy" id="2202203"/>
    <lineage>
        <taxon>Bacteria</taxon>
        <taxon>Pseudomonadati</taxon>
        <taxon>Spirochaetota</taxon>
        <taxon>Spirochaetia</taxon>
        <taxon>Leptospirales</taxon>
        <taxon>Leptospiraceae</taxon>
        <taxon>Leptospira</taxon>
    </lineage>
</organism>
<reference evidence="7" key="1">
    <citation type="submission" date="2018-05" db="EMBL/GenBank/DDBJ databases">
        <title>Leptospira yasudae sp. nov. and Leptospira stimsonii sp. nov., two pathogenic species of the genus Leptospira isolated from environmental sources.</title>
        <authorList>
            <person name="Casanovas-Massana A."/>
            <person name="Hamond C."/>
            <person name="Santos L.A."/>
            <person name="Hacker K.P."/>
            <person name="Balassiano I."/>
            <person name="Medeiros M.A."/>
            <person name="Reis M.G."/>
            <person name="Ko A.I."/>
            <person name="Wunder E.A."/>
        </authorList>
    </citation>
    <scope>NUCLEOTIDE SEQUENCE [LARGE SCALE GENOMIC DNA]</scope>
    <source>
        <strain evidence="7">AMB6-RJ</strain>
    </source>
</reference>
<evidence type="ECO:0000256" key="5">
    <source>
        <dbReference type="ARBA" id="ARBA00023002"/>
    </source>
</evidence>
<evidence type="ECO:0000256" key="3">
    <source>
        <dbReference type="ARBA" id="ARBA00022827"/>
    </source>
</evidence>
<dbReference type="AlphaFoldDB" id="A0A8B3CNW5"/>
<comment type="similarity">
    <text evidence="1">Belongs to the FMO family.</text>
</comment>
<dbReference type="GO" id="GO:0004499">
    <property type="term" value="F:N,N-dimethylaniline monooxygenase activity"/>
    <property type="evidence" value="ECO:0007669"/>
    <property type="project" value="InterPro"/>
</dbReference>
<dbReference type="GO" id="GO:0050660">
    <property type="term" value="F:flavin adenine dinucleotide binding"/>
    <property type="evidence" value="ECO:0007669"/>
    <property type="project" value="InterPro"/>
</dbReference>
<evidence type="ECO:0000256" key="1">
    <source>
        <dbReference type="ARBA" id="ARBA00009183"/>
    </source>
</evidence>
<dbReference type="Gene3D" id="3.50.50.60">
    <property type="entry name" value="FAD/NAD(P)-binding domain"/>
    <property type="match status" value="1"/>
</dbReference>
<proteinExistence type="inferred from homology"/>
<evidence type="ECO:0000313" key="7">
    <source>
        <dbReference type="Proteomes" id="UP000266669"/>
    </source>
</evidence>
<evidence type="ECO:0000256" key="4">
    <source>
        <dbReference type="ARBA" id="ARBA00022857"/>
    </source>
</evidence>
<gene>
    <name evidence="6" type="ORF">DLM78_08290</name>
</gene>
<evidence type="ECO:0000256" key="2">
    <source>
        <dbReference type="ARBA" id="ARBA00022630"/>
    </source>
</evidence>
<dbReference type="InterPro" id="IPR020946">
    <property type="entry name" value="Flavin_mOase-like"/>
</dbReference>
<protein>
    <submittedName>
        <fullName evidence="6">F420H(2):quinone oxidoreductase</fullName>
    </submittedName>
</protein>
<dbReference type="PANTHER" id="PTHR23023">
    <property type="entry name" value="DIMETHYLANILINE MONOOXYGENASE"/>
    <property type="match status" value="1"/>
</dbReference>
<dbReference type="PRINTS" id="PR00370">
    <property type="entry name" value="FMOXYGENASE"/>
</dbReference>
<accession>A0A8B3CNW5</accession>
<dbReference type="FunFam" id="3.50.50.60:FF:000042">
    <property type="entry name" value="Dimethylaniline monooxygenase [N-oxide-forming]"/>
    <property type="match status" value="1"/>
</dbReference>
<dbReference type="RefSeq" id="WP_118981529.1">
    <property type="nucleotide sequence ID" value="NZ_QHCS01000002.1"/>
</dbReference>
<keyword evidence="5" id="KW-0560">Oxidoreductase</keyword>
<keyword evidence="2" id="KW-0285">Flavoprotein</keyword>
<dbReference type="Proteomes" id="UP000266669">
    <property type="component" value="Unassembled WGS sequence"/>
</dbReference>
<dbReference type="InterPro" id="IPR000960">
    <property type="entry name" value="Flavin_mOase"/>
</dbReference>
<dbReference type="Pfam" id="PF00743">
    <property type="entry name" value="FMO-like"/>
    <property type="match status" value="1"/>
</dbReference>
<evidence type="ECO:0000313" key="6">
    <source>
        <dbReference type="EMBL" id="RHX85890.1"/>
    </source>
</evidence>